<protein>
    <submittedName>
        <fullName evidence="2">Uncharacterized protein</fullName>
    </submittedName>
</protein>
<evidence type="ECO:0000313" key="3">
    <source>
        <dbReference type="Proteomes" id="UP000004995"/>
    </source>
</evidence>
<dbReference type="EMBL" id="AGNK02004135">
    <property type="status" value="NOT_ANNOTATED_CDS"/>
    <property type="molecule type" value="Genomic_DNA"/>
</dbReference>
<dbReference type="Proteomes" id="UP000004995">
    <property type="component" value="Unassembled WGS sequence"/>
</dbReference>
<dbReference type="Gramene" id="KQK96448">
    <property type="protein sequence ID" value="KQK96448"/>
    <property type="gene ID" value="SETIT_012823mg"/>
</dbReference>
<evidence type="ECO:0000256" key="1">
    <source>
        <dbReference type="SAM" id="MobiDB-lite"/>
    </source>
</evidence>
<organism evidence="2 3">
    <name type="scientific">Setaria italica</name>
    <name type="common">Foxtail millet</name>
    <name type="synonym">Panicum italicum</name>
    <dbReference type="NCBI Taxonomy" id="4555"/>
    <lineage>
        <taxon>Eukaryota</taxon>
        <taxon>Viridiplantae</taxon>
        <taxon>Streptophyta</taxon>
        <taxon>Embryophyta</taxon>
        <taxon>Tracheophyta</taxon>
        <taxon>Spermatophyta</taxon>
        <taxon>Magnoliopsida</taxon>
        <taxon>Liliopsida</taxon>
        <taxon>Poales</taxon>
        <taxon>Poaceae</taxon>
        <taxon>PACMAD clade</taxon>
        <taxon>Panicoideae</taxon>
        <taxon>Panicodae</taxon>
        <taxon>Paniceae</taxon>
        <taxon>Cenchrinae</taxon>
        <taxon>Setaria</taxon>
    </lineage>
</organism>
<evidence type="ECO:0000313" key="2">
    <source>
        <dbReference type="EnsemblPlants" id="KQK96448"/>
    </source>
</evidence>
<dbReference type="AlphaFoldDB" id="K3YF06"/>
<dbReference type="InParanoid" id="K3YF06"/>
<dbReference type="EnsemblPlants" id="KQK96448">
    <property type="protein sequence ID" value="KQK96448"/>
    <property type="gene ID" value="SETIT_012823mg"/>
</dbReference>
<feature type="region of interest" description="Disordered" evidence="1">
    <location>
        <begin position="15"/>
        <end position="36"/>
    </location>
</feature>
<proteinExistence type="predicted"/>
<name>K3YF06_SETIT</name>
<reference evidence="2" key="2">
    <citation type="submission" date="2018-08" db="UniProtKB">
        <authorList>
            <consortium name="EnsemblPlants"/>
        </authorList>
    </citation>
    <scope>IDENTIFICATION</scope>
    <source>
        <strain evidence="2">Yugu1</strain>
    </source>
</reference>
<sequence length="36" mass="3947">MTNYSVQIEQAKNNNFEKPSQFGSLTSLGTTPLSIT</sequence>
<accession>K3YF06</accession>
<reference evidence="3" key="1">
    <citation type="journal article" date="2012" name="Nat. Biotechnol.">
        <title>Reference genome sequence of the model plant Setaria.</title>
        <authorList>
            <person name="Bennetzen J.L."/>
            <person name="Schmutz J."/>
            <person name="Wang H."/>
            <person name="Percifield R."/>
            <person name="Hawkins J."/>
            <person name="Pontaroli A.C."/>
            <person name="Estep M."/>
            <person name="Feng L."/>
            <person name="Vaughn J.N."/>
            <person name="Grimwood J."/>
            <person name="Jenkins J."/>
            <person name="Barry K."/>
            <person name="Lindquist E."/>
            <person name="Hellsten U."/>
            <person name="Deshpande S."/>
            <person name="Wang X."/>
            <person name="Wu X."/>
            <person name="Mitros T."/>
            <person name="Triplett J."/>
            <person name="Yang X."/>
            <person name="Ye C.Y."/>
            <person name="Mauro-Herrera M."/>
            <person name="Wang L."/>
            <person name="Li P."/>
            <person name="Sharma M."/>
            <person name="Sharma R."/>
            <person name="Ronald P.C."/>
            <person name="Panaud O."/>
            <person name="Kellogg E.A."/>
            <person name="Brutnell T.P."/>
            <person name="Doust A.N."/>
            <person name="Tuskan G.A."/>
            <person name="Rokhsar D."/>
            <person name="Devos K.M."/>
        </authorList>
    </citation>
    <scope>NUCLEOTIDE SEQUENCE [LARGE SCALE GENOMIC DNA]</scope>
    <source>
        <strain evidence="3">cv. Yugu1</strain>
    </source>
</reference>
<dbReference type="HOGENOM" id="CLU_3360605_0_0_1"/>
<keyword evidence="3" id="KW-1185">Reference proteome</keyword>